<feature type="compositionally biased region" description="Polar residues" evidence="1">
    <location>
        <begin position="220"/>
        <end position="229"/>
    </location>
</feature>
<feature type="compositionally biased region" description="Low complexity" evidence="1">
    <location>
        <begin position="209"/>
        <end position="219"/>
    </location>
</feature>
<name>A0AAN6DNY9_9EURO</name>
<comment type="caution">
    <text evidence="2">The sequence shown here is derived from an EMBL/GenBank/DDBJ whole genome shotgun (WGS) entry which is preliminary data.</text>
</comment>
<dbReference type="Proteomes" id="UP001203852">
    <property type="component" value="Unassembled WGS sequence"/>
</dbReference>
<protein>
    <submittedName>
        <fullName evidence="2">Uncharacterized protein</fullName>
    </submittedName>
</protein>
<feature type="compositionally biased region" description="Basic and acidic residues" evidence="1">
    <location>
        <begin position="164"/>
        <end position="179"/>
    </location>
</feature>
<evidence type="ECO:0000313" key="3">
    <source>
        <dbReference type="Proteomes" id="UP001203852"/>
    </source>
</evidence>
<evidence type="ECO:0000256" key="1">
    <source>
        <dbReference type="SAM" id="MobiDB-lite"/>
    </source>
</evidence>
<sequence length="553" mass="61350">MTDHKVRKRQERTYLCTALDKAADQFTGNNFKSIPHAIKAILEFYSKDVDIGKQSREENLTQKILYAAKRENVKSTAFLKDWSSLKSRFDLYRQFVQEQALQSDGNTQPIPATGTKLKFVLGQTSTKKSAPTGAQGDDEDDGESIASTTRDESDPEDGTYTEPEVDRPRTTVSEKKDTATKPGKTASADLKARLIASTLQPSSPHRAPAASKAKSTASTLHPSSPNSAPSDPKVRSTAGTLQPSSPHSAPPSTKFRLGYGDPPNHKDIAMELDCVLQSLDQGIRHFHEVHALVKLTPTRLTNDSVALSRELLRPSKDQIHRVEQNLAALFANEAITMDLVFRSYAAAAVNKWVFNDFNDFIDIPDSQILSSVRELDRGIYDQLKVMERTRFLDNLKATIPQQAIDAERKLLDILESLGISAASVAIGMVEPTAANRPQGTVEHRAEQHGFWQDRVRSAFSQALNLRLKLARSPMGYVYRWPCVGWGFDKKWMRSVHDERTPEVEASAPVLLCLRPAIWSSYNNDLLLIVPALVMFQGFGAPAAGKIPFLNRAL</sequence>
<feature type="compositionally biased region" description="Polar residues" evidence="1">
    <location>
        <begin position="237"/>
        <end position="251"/>
    </location>
</feature>
<proteinExistence type="predicted"/>
<organism evidence="2 3">
    <name type="scientific">Exophiala viscosa</name>
    <dbReference type="NCBI Taxonomy" id="2486360"/>
    <lineage>
        <taxon>Eukaryota</taxon>
        <taxon>Fungi</taxon>
        <taxon>Dikarya</taxon>
        <taxon>Ascomycota</taxon>
        <taxon>Pezizomycotina</taxon>
        <taxon>Eurotiomycetes</taxon>
        <taxon>Chaetothyriomycetidae</taxon>
        <taxon>Chaetothyriales</taxon>
        <taxon>Herpotrichiellaceae</taxon>
        <taxon>Exophiala</taxon>
    </lineage>
</organism>
<reference evidence="2" key="1">
    <citation type="journal article" date="2022" name="bioRxiv">
        <title>Deciphering the potential niche of two novel black yeast fungi from a biological soil crust based on their genomes, phenotypes, and melanin regulation.</title>
        <authorList>
            <consortium name="DOE Joint Genome Institute"/>
            <person name="Carr E.C."/>
            <person name="Barton Q."/>
            <person name="Grambo S."/>
            <person name="Sullivan M."/>
            <person name="Renfro C.M."/>
            <person name="Kuo A."/>
            <person name="Pangilinan J."/>
            <person name="Lipzen A."/>
            <person name="Keymanesh K."/>
            <person name="Savage E."/>
            <person name="Barry K."/>
            <person name="Grigoriev I.V."/>
            <person name="Riekhof W.R."/>
            <person name="Harris S.S."/>
        </authorList>
    </citation>
    <scope>NUCLEOTIDE SEQUENCE</scope>
    <source>
        <strain evidence="2">JF 03-4F</strain>
    </source>
</reference>
<evidence type="ECO:0000313" key="2">
    <source>
        <dbReference type="EMBL" id="KAI1609388.1"/>
    </source>
</evidence>
<dbReference type="AlphaFoldDB" id="A0AAN6DNY9"/>
<dbReference type="EMBL" id="MU404360">
    <property type="protein sequence ID" value="KAI1609388.1"/>
    <property type="molecule type" value="Genomic_DNA"/>
</dbReference>
<gene>
    <name evidence="2" type="ORF">EDD36DRAFT_481910</name>
</gene>
<accession>A0AAN6DNY9</accession>
<feature type="region of interest" description="Disordered" evidence="1">
    <location>
        <begin position="123"/>
        <end position="262"/>
    </location>
</feature>
<keyword evidence="3" id="KW-1185">Reference proteome</keyword>